<feature type="domain" description="NAC" evidence="6">
    <location>
        <begin position="8"/>
        <end position="160"/>
    </location>
</feature>
<evidence type="ECO:0000256" key="3">
    <source>
        <dbReference type="ARBA" id="ARBA00023163"/>
    </source>
</evidence>
<feature type="region of interest" description="Disordered" evidence="5">
    <location>
        <begin position="301"/>
        <end position="320"/>
    </location>
</feature>
<evidence type="ECO:0000256" key="5">
    <source>
        <dbReference type="SAM" id="MobiDB-lite"/>
    </source>
</evidence>
<protein>
    <recommendedName>
        <fullName evidence="6">NAC domain-containing protein</fullName>
    </recommendedName>
</protein>
<dbReference type="GO" id="GO:0006355">
    <property type="term" value="P:regulation of DNA-templated transcription"/>
    <property type="evidence" value="ECO:0007669"/>
    <property type="project" value="InterPro"/>
</dbReference>
<dbReference type="Gramene" id="Kaladp0011s0514.1.v1.1">
    <property type="protein sequence ID" value="Kaladp0011s0514.1.v1.1"/>
    <property type="gene ID" value="Kaladp0011s0514.v1.1"/>
</dbReference>
<dbReference type="Gene3D" id="2.170.150.80">
    <property type="entry name" value="NAC domain"/>
    <property type="match status" value="1"/>
</dbReference>
<dbReference type="PANTHER" id="PTHR31744">
    <property type="entry name" value="PROTEIN CUP-SHAPED COTYLEDON 2-RELATED"/>
    <property type="match status" value="1"/>
</dbReference>
<reference evidence="7" key="1">
    <citation type="submission" date="2021-01" db="UniProtKB">
        <authorList>
            <consortium name="EnsemblPlants"/>
        </authorList>
    </citation>
    <scope>IDENTIFICATION</scope>
</reference>
<dbReference type="Proteomes" id="UP000594263">
    <property type="component" value="Unplaced"/>
</dbReference>
<dbReference type="PANTHER" id="PTHR31744:SF92">
    <property type="entry name" value="NAC DOMAIN-CONTAINING PROTEIN 87"/>
    <property type="match status" value="1"/>
</dbReference>
<dbReference type="InterPro" id="IPR003441">
    <property type="entry name" value="NAC-dom"/>
</dbReference>
<dbReference type="GO" id="GO:0000976">
    <property type="term" value="F:transcription cis-regulatory region binding"/>
    <property type="evidence" value="ECO:0007669"/>
    <property type="project" value="UniProtKB-ARBA"/>
</dbReference>
<keyword evidence="8" id="KW-1185">Reference proteome</keyword>
<dbReference type="OMA" id="ADSHIFR"/>
<keyword evidence="2" id="KW-0238">DNA-binding</keyword>
<organism evidence="7 8">
    <name type="scientific">Kalanchoe fedtschenkoi</name>
    <name type="common">Lavender scallops</name>
    <name type="synonym">South American air plant</name>
    <dbReference type="NCBI Taxonomy" id="63787"/>
    <lineage>
        <taxon>Eukaryota</taxon>
        <taxon>Viridiplantae</taxon>
        <taxon>Streptophyta</taxon>
        <taxon>Embryophyta</taxon>
        <taxon>Tracheophyta</taxon>
        <taxon>Spermatophyta</taxon>
        <taxon>Magnoliopsida</taxon>
        <taxon>eudicotyledons</taxon>
        <taxon>Gunneridae</taxon>
        <taxon>Pentapetalae</taxon>
        <taxon>Saxifragales</taxon>
        <taxon>Crassulaceae</taxon>
        <taxon>Kalanchoe</taxon>
    </lineage>
</organism>
<dbReference type="FunFam" id="2.170.150.80:FF:000006">
    <property type="entry name" value="NAC domain-containing protein 100-like"/>
    <property type="match status" value="1"/>
</dbReference>
<evidence type="ECO:0000256" key="1">
    <source>
        <dbReference type="ARBA" id="ARBA00023015"/>
    </source>
</evidence>
<name>A0A7N0RHR0_KALFE</name>
<dbReference type="InterPro" id="IPR036093">
    <property type="entry name" value="NAC_dom_sf"/>
</dbReference>
<dbReference type="SUPFAM" id="SSF101941">
    <property type="entry name" value="NAC domain"/>
    <property type="match status" value="1"/>
</dbReference>
<dbReference type="PROSITE" id="PS51005">
    <property type="entry name" value="NAC"/>
    <property type="match status" value="1"/>
</dbReference>
<keyword evidence="1" id="KW-0805">Transcription regulation</keyword>
<evidence type="ECO:0000259" key="6">
    <source>
        <dbReference type="PROSITE" id="PS51005"/>
    </source>
</evidence>
<keyword evidence="4" id="KW-0539">Nucleus</keyword>
<keyword evidence="3" id="KW-0804">Transcription</keyword>
<proteinExistence type="predicted"/>
<dbReference type="GO" id="GO:0005634">
    <property type="term" value="C:nucleus"/>
    <property type="evidence" value="ECO:0007669"/>
    <property type="project" value="UniProtKB-ARBA"/>
</dbReference>
<evidence type="ECO:0000313" key="7">
    <source>
        <dbReference type="EnsemblPlants" id="Kaladp0011s0514.1.v1.1"/>
    </source>
</evidence>
<sequence length="339" mass="38566">MEEDLMGLPRGFRFHPTDEEIVIHYLIPKVMNSNFSTAAIGQADFNKCEPWDLPKIANMGETERYYYSQRDRKYPSGLRTNRATKAGYWKATGKDKEIYEGTGSQRELVGMKKTLVFYTGRAPRGEKTNWVMHEYRLQPHFSSSMIPKNDGWVVSRVFHKNNNSGGSGSGMHEKTYSDDNSDSFSLVPKADSFSTDQLFREDFKSIPPLVDLSALPPHPPHSNASQLIKDLKPMISHDCSFQQPHTDANMWPPTDAYDYDQLIYSDIPSYDYPSFSTTLLQSPDPFGYEQPEDESNNVVGALEGNERKPGSPQCATSAEISSHDQVYDNEVMSFFHRRI</sequence>
<dbReference type="Pfam" id="PF02365">
    <property type="entry name" value="NAM"/>
    <property type="match status" value="1"/>
</dbReference>
<dbReference type="EnsemblPlants" id="Kaladp0011s0514.1.v1.1">
    <property type="protein sequence ID" value="Kaladp0011s0514.1.v1.1"/>
    <property type="gene ID" value="Kaladp0011s0514.v1.1"/>
</dbReference>
<evidence type="ECO:0000313" key="8">
    <source>
        <dbReference type="Proteomes" id="UP000594263"/>
    </source>
</evidence>
<dbReference type="AlphaFoldDB" id="A0A7N0RHR0"/>
<evidence type="ECO:0000256" key="4">
    <source>
        <dbReference type="ARBA" id="ARBA00023242"/>
    </source>
</evidence>
<accession>A0A7N0RHR0</accession>
<evidence type="ECO:0000256" key="2">
    <source>
        <dbReference type="ARBA" id="ARBA00023125"/>
    </source>
</evidence>